<evidence type="ECO:0008006" key="12">
    <source>
        <dbReference type="Google" id="ProtNLM"/>
    </source>
</evidence>
<dbReference type="InterPro" id="IPR015819">
    <property type="entry name" value="Lipid_transp_b-sht_shell"/>
</dbReference>
<keyword evidence="4" id="KW-0732">Signal</keyword>
<dbReference type="Pfam" id="PF06448">
    <property type="entry name" value="DUF1081"/>
    <property type="match status" value="1"/>
</dbReference>
<evidence type="ECO:0000256" key="2">
    <source>
        <dbReference type="ARBA" id="ARBA00022448"/>
    </source>
</evidence>
<dbReference type="EMBL" id="BLKM01004803">
    <property type="protein sequence ID" value="GFG32475.1"/>
    <property type="molecule type" value="Genomic_DNA"/>
</dbReference>
<evidence type="ECO:0000259" key="9">
    <source>
        <dbReference type="PROSITE" id="PS51233"/>
    </source>
</evidence>
<dbReference type="PROSITE" id="PS51211">
    <property type="entry name" value="VITELLOGENIN"/>
    <property type="match status" value="1"/>
</dbReference>
<dbReference type="PANTHER" id="PTHR23345:SF36">
    <property type="entry name" value="APOLIPOPHORINS"/>
    <property type="match status" value="1"/>
</dbReference>
<evidence type="ECO:0000256" key="7">
    <source>
        <dbReference type="PROSITE-ProRule" id="PRU00557"/>
    </source>
</evidence>
<dbReference type="InterPro" id="IPR001846">
    <property type="entry name" value="VWF_type-D"/>
</dbReference>
<keyword evidence="6" id="KW-0325">Glycoprotein</keyword>
<dbReference type="SUPFAM" id="SSF56968">
    <property type="entry name" value="Lipovitellin-phosvitin complex, beta-sheet shell regions"/>
    <property type="match status" value="2"/>
</dbReference>
<dbReference type="InterPro" id="IPR015816">
    <property type="entry name" value="Vitellinogen_b-sht_N"/>
</dbReference>
<dbReference type="InterPro" id="IPR011030">
    <property type="entry name" value="Lipovitellin_superhlx_dom"/>
</dbReference>
<name>A0A6L2PPS5_COPFO</name>
<accession>A0A6L2PPS5</accession>
<dbReference type="SUPFAM" id="SSF48431">
    <property type="entry name" value="Lipovitellin-phosvitin complex, superhelical domain"/>
    <property type="match status" value="1"/>
</dbReference>
<dbReference type="OrthoDB" id="6484170at2759"/>
<dbReference type="GO" id="GO:0005319">
    <property type="term" value="F:lipid transporter activity"/>
    <property type="evidence" value="ECO:0007669"/>
    <property type="project" value="InterPro"/>
</dbReference>
<evidence type="ECO:0000259" key="8">
    <source>
        <dbReference type="PROSITE" id="PS51211"/>
    </source>
</evidence>
<evidence type="ECO:0000256" key="6">
    <source>
        <dbReference type="ARBA" id="ARBA00023180"/>
    </source>
</evidence>
<feature type="non-terminal residue" evidence="10">
    <location>
        <position position="3394"/>
    </location>
</feature>
<evidence type="ECO:0000256" key="4">
    <source>
        <dbReference type="ARBA" id="ARBA00022729"/>
    </source>
</evidence>
<dbReference type="GO" id="GO:0005576">
    <property type="term" value="C:extracellular region"/>
    <property type="evidence" value="ECO:0007669"/>
    <property type="project" value="UniProtKB-SubCell"/>
</dbReference>
<organism evidence="10 11">
    <name type="scientific">Coptotermes formosanus</name>
    <name type="common">Formosan subterranean termite</name>
    <dbReference type="NCBI Taxonomy" id="36987"/>
    <lineage>
        <taxon>Eukaryota</taxon>
        <taxon>Metazoa</taxon>
        <taxon>Ecdysozoa</taxon>
        <taxon>Arthropoda</taxon>
        <taxon>Hexapoda</taxon>
        <taxon>Insecta</taxon>
        <taxon>Pterygota</taxon>
        <taxon>Neoptera</taxon>
        <taxon>Polyneoptera</taxon>
        <taxon>Dictyoptera</taxon>
        <taxon>Blattodea</taxon>
        <taxon>Blattoidea</taxon>
        <taxon>Termitoidae</taxon>
        <taxon>Rhinotermitidae</taxon>
        <taxon>Coptotermes</taxon>
    </lineage>
</organism>
<dbReference type="InterPro" id="IPR009454">
    <property type="entry name" value="Lipid_transpt_open_b-sht"/>
</dbReference>
<dbReference type="Gene3D" id="2.20.80.10">
    <property type="entry name" value="Lipovitellin-phosvitin complex, chain A, domain 4"/>
    <property type="match status" value="1"/>
</dbReference>
<dbReference type="Pfam" id="PF09172">
    <property type="entry name" value="Vit_open_b-sht"/>
    <property type="match status" value="1"/>
</dbReference>
<keyword evidence="5" id="KW-0445">Lipid transport</keyword>
<evidence type="ECO:0000313" key="10">
    <source>
        <dbReference type="EMBL" id="GFG32475.1"/>
    </source>
</evidence>
<dbReference type="Proteomes" id="UP000502823">
    <property type="component" value="Unassembled WGS sequence"/>
</dbReference>
<dbReference type="InterPro" id="IPR015255">
    <property type="entry name" value="Vitellinogen_open_b-sht"/>
</dbReference>
<dbReference type="FunCoup" id="A0A6L2PPS5">
    <property type="interactions" value="41"/>
</dbReference>
<comment type="caution">
    <text evidence="7">Lacks conserved residue(s) required for the propagation of feature annotation.</text>
</comment>
<keyword evidence="11" id="KW-1185">Reference proteome</keyword>
<gene>
    <name evidence="10" type="ORF">Cfor_11916</name>
</gene>
<dbReference type="PROSITE" id="PS51233">
    <property type="entry name" value="VWFD"/>
    <property type="match status" value="1"/>
</dbReference>
<protein>
    <recommendedName>
        <fullName evidence="12">Vitellogenin domain-containing protein</fullName>
    </recommendedName>
</protein>
<dbReference type="InterPro" id="IPR015817">
    <property type="entry name" value="Vitellinogen_open_b-sht_sub1"/>
</dbReference>
<evidence type="ECO:0000256" key="5">
    <source>
        <dbReference type="ARBA" id="ARBA00023055"/>
    </source>
</evidence>
<feature type="domain" description="VWFD" evidence="9">
    <location>
        <begin position="2827"/>
        <end position="2988"/>
    </location>
</feature>
<reference evidence="11" key="1">
    <citation type="submission" date="2020-01" db="EMBL/GenBank/DDBJ databases">
        <title>Draft genome sequence of the Termite Coptotermes fromosanus.</title>
        <authorList>
            <person name="Itakura S."/>
            <person name="Yosikawa Y."/>
            <person name="Umezawa K."/>
        </authorList>
    </citation>
    <scope>NUCLEOTIDE SEQUENCE [LARGE SCALE GENOMIC DNA]</scope>
</reference>
<dbReference type="InParanoid" id="A0A6L2PPS5"/>
<dbReference type="PANTHER" id="PTHR23345">
    <property type="entry name" value="VITELLOGENIN-RELATED"/>
    <property type="match status" value="1"/>
</dbReference>
<feature type="domain" description="Vitellogenin" evidence="8">
    <location>
        <begin position="35"/>
        <end position="643"/>
    </location>
</feature>
<dbReference type="SMART" id="SM01169">
    <property type="entry name" value="DUF1943"/>
    <property type="match status" value="1"/>
</dbReference>
<keyword evidence="3" id="KW-0964">Secreted</keyword>
<dbReference type="Gene3D" id="1.25.10.20">
    <property type="entry name" value="Vitellinogen, superhelical"/>
    <property type="match status" value="1"/>
</dbReference>
<dbReference type="Gene3D" id="2.30.230.10">
    <property type="entry name" value="Lipovitellin, beta-sheet shell regions, chain A"/>
    <property type="match status" value="1"/>
</dbReference>
<dbReference type="Pfam" id="PF00094">
    <property type="entry name" value="VWD"/>
    <property type="match status" value="1"/>
</dbReference>
<keyword evidence="2" id="KW-0813">Transport</keyword>
<dbReference type="Gene3D" id="2.20.50.20">
    <property type="entry name" value="Lipovitellin. Chain A, domain 3"/>
    <property type="match status" value="1"/>
</dbReference>
<dbReference type="InterPro" id="IPR001747">
    <property type="entry name" value="Vitellogenin_N"/>
</dbReference>
<sequence length="3394" mass="375371">MECSLSFYLVLQYTCENFLNFDVSFEGTSPFQVNYATGYTYVYTFEGHTVATLPGQQGDGTKLQLKATAEVSILDKCQGVLKLKDVQVTGPDAQKYSHLSDLEAHPVSFGYEKGIVDRELCTEEKDSEASVNIKRAVLSLLQVTPTETLKSGRSNVLDVFGLCPTDFTYSERGEATTITKTRNLNRCHLREHLRQDFAAVTYHIDSDLQTTPLLESTQELRQQLKNGILNSAESHEKYLYRPFSNQEVGAKTTVDSKLAFVSRNKQDAPTIAGSTPRSLVFEPPHIGNTASSNVAAIVDALHKAHNAMPDHVGETAAREFANVVTILRQSNKDDLLSVYSQVKAGAGFKSGTKMFLDALFRAGTGDAVEVAVELLKSKKITGPHADLYYLQFAYTKHVTLPALIAAVSLLDEPEFSKLAYLGVGALGGRYCAQHRCEEVPEFDSFLEKLSNPLNGGCKTSSWDEELKVVASLKALHNVHHLNDATAKKLRACALDDSLPTRVRVAALDVFQSDACQLKETSLEVLKNHQLDSELRIKAFLALVECPCHKSANALKEVLETEPTYQVGSFITSYLRNLRASTNPSKEKIKAVFGEVRTTKKFPIDFRKFSNNFEFSYLLGGLNLGSTVESNVIYSQRSFLPRASTLNLTTELFGHSVNFLELEFRQENLDLIAERLFGPKGYFNTHDLHEVIKNGKEKWTDLENTVKQRLNQAVRGKRSVTKEELEAVRQKSVSPYHAEPDRELLLELSARLFGAEVGWFTLHHNARDAAKDVFDNTFDLVDKVVKKAKDFDYKLKQHTTFLDSELVYPTSLGFPLKLVASGASAIHVDLQGKLDANELINNFKNSHVQLKFVPSAAIELVGEFVVDAYAVEAGLKVATTLHTASGADINVKATGGLGVDVTFGLPIKKQDVITLKSEVLTTVHERGKSEVDTAVTFTDTPRRDYHGCFDQLSALIGLTFCGTVSFPWDPVASKAAFYPLNGPSKFSLTIENEDVTSYHFHASYNDKDPHKKSLQLLLETPNSKTDRKLGLILEHTLQPFYGIKAQLNSPWKQLTGELAFTDSDKEISLLAKLLNDADEYSVKLGASLTGDANHATYRPLLEYKTPQQKASLVVQKGVKGQPEKLTQKYGVEGSVSVDKSSNSRQFTFNDVVLKTPNGQYKVDGVVVSLDAGREVNTDLKVTYGEQHVILKSFFKRPSPSDIHVNIFLDPSEYRDFGVNLIWDYKRDKNNLENSLVVAHGTDTTSKEARVTLHQQAHYRYDNINSFEFSTKNAVSYPLLGIVGKFDGVVTHKSLDVDIEASYDKHKFESGLSAKTGVKNPGDYEVEFDAKVLDNSIEFETKREVISPDQSKFITELEVKPGGKYELVAEVTHRFERGDINFQVDTVVKVHGQPNDYKFDSGLVLNQHLFDTHYKASVGNTDYVEVSAKYNRASANPSGNAKVFLKDYLSGSGQFKYSGGKGSATFNIDIPKIDRKIKGTGDLQITGSQNVATVDIFYNADKDQNQKIHFKTDTDLKKDSVSSKNTLVVVNYKTEFSVKGQLIDKLDNGQLKGEFDLTLPTGHHFTGKVDRTLHLRPTNSEGDVKLELTAQTSAASEPAKVTFEFAAKNVDTKQFSFDGQSKLAYYSPGGKDVAIIVAATNIPQREQRVIKAQATLQGSLIGEPVRVEFNSDIYESHITYKGHGSYGTLTTVDLSGKVSRSLQRHKNFYIGPFSLDNEIELKLPIEKFKHIKDTIALNGKIEEKKLQLTYTEVFVVDDEISKVSVELDNEVEKGSNKLVVAFPGSEPKTYSSSWYFNYDDFKTKDLLKGGFSYNGNLISKLSVDVNGKKDLTDINLHATVQTLHEALKNVELSLKNKYVPEPKFEGETDISLTVDDKKVTINNKLTPGIIPGLPNIDFTAVHPQGKSRLFLFLQSKSKNDVSGKAELEWTTNGGGKLTASGKANYESAQNFKVEVDVDSPALKLNKWHILLANKPAKSAKTLQISVTEAEVSIISGRLEYRVEDKENSYKAGISGTVKVRDASQPLKAEVSFKRFTPAESGEIGTEGSLTFRLGEISYEALSKFTNKESKVSATFCSKAGTCSVTEAHSIVKSFDLTHLEHEFGAKVDLKAHGIAEGFILEGKTVRLPLSFEHKSELKLLNEKRTTYKLHSYLNEKTAGVVITLPQRVIAAEGKLDFVKEKGEHKLDLSFWLDKKREPDNKAGVYLLVAANPTKDGTTLQGEVKLSHPGLQKDFAVISKATLLHHDTLLDATIDLDIFAKKNQKVTLTAKLVRNQVPTGFNVTGFISAKGKIVDVTLEGGTEVSTNGIGYNSVLTYKDAQQKTKEAQVLFQLTLTELLLYVKSPTSDLLKIERQVTSLPDGQMSVKTKLYVLGLQPLEGEGLINFPVGSKRTIFRKSTPHRKLVIDLLHDILTGFSVRVTVIDGDRKNDIVHVGVDLTDNNFLKTHFTWSTDEIKPIVTRAKEDTEAFLKQLKVVLHEAGNEVTSEVQDILEAVKKAQPDVKAVVSSYQNQLKILKEELENDEGFTGASENVKKFIKAVAVVVETFTKTVTQLADYTLTDLVKVKNAVQESFSKLLPKLKEFYAKIIDLSSAVANAVVENVSKIVLKLADIVKEHEGEIKKIVHAFQEFIEDIGKIVGTTVVQIRNEVLGFVRVLVDQVKSTPLVSNLKEYYKQFVSQLPQYVLPEQTWAVIKDIAGGVKDSLPTEELRELISAVEAYVEKHANKEPVNDVEELQLILNKAIKALKSLLTVVDRHLPASAATEGTHFLGLRLPFALNTAFEFPKLVAFKFSPLLFLTSGGLNDLPTLQELIHTYRPTLNPLDWIPPFKAQGVLIGSQHFITLDGRHFTFKGTCAYVLLQDVVDGNFSVALDVASKSVIVSDQHDSVAFFADSTFQANGQPAEYPFLSGDIIAWKDFESVNVIHKAGVSITCKTAYHTCFLYVSGFYFGKTRGLLGALDYEPWDDFKQPNGQVVSNVNDFGNSWKVNPSCADVSGATHHDHHMPEPPECTHVFGGATSLRLGYFFVPSAPFREACSHIVADAATPEAKKQAACRTAAAYVALVRNQYIFVSLPADCVQCATLSGPSVEAGDSVSVKVPQKSADVVIVIEQDLKNSEIFKDLITPLVSSLTNDLKAKGIIDVRFTLIGFGEATNSYPAVYTTNGKAVFEGKTKNIRFSEHVNAFSLKLDTCENKFKYLKAAVEAELGLGAPTRAFNFASKYPFKIGTAKVLVGVVSTTKTSAFSVSLQQLAALYSVKVLRDRGVAFHVVVPVDDLGLTNKDAKTVKQIVGFDSDHVYLLSDAKKKVLEGNTELHNALTYSNNIWIPIALDSYGATYIAQNFIDAKSSGRKQFLQVFSRRIAESLEAELHEDCTCHVSAGIYPFSECKVTSRKEREPLA</sequence>
<dbReference type="SMART" id="SM00638">
    <property type="entry name" value="LPD_N"/>
    <property type="match status" value="1"/>
</dbReference>
<evidence type="ECO:0000313" key="11">
    <source>
        <dbReference type="Proteomes" id="UP000502823"/>
    </source>
</evidence>
<dbReference type="InterPro" id="IPR050733">
    <property type="entry name" value="Vitellogenin/Apolipophorin"/>
</dbReference>
<dbReference type="Pfam" id="PF01347">
    <property type="entry name" value="Vitellogenin_N"/>
    <property type="match status" value="1"/>
</dbReference>
<comment type="subcellular location">
    <subcellularLocation>
        <location evidence="1">Secreted</location>
    </subcellularLocation>
</comment>
<evidence type="ECO:0000256" key="3">
    <source>
        <dbReference type="ARBA" id="ARBA00022525"/>
    </source>
</evidence>
<comment type="caution">
    <text evidence="10">The sequence shown here is derived from an EMBL/GenBank/DDBJ whole genome shotgun (WGS) entry which is preliminary data.</text>
</comment>
<dbReference type="SMART" id="SM00216">
    <property type="entry name" value="VWD"/>
    <property type="match status" value="1"/>
</dbReference>
<evidence type="ECO:0000256" key="1">
    <source>
        <dbReference type="ARBA" id="ARBA00004613"/>
    </source>
</evidence>
<proteinExistence type="predicted"/>